<accession>A0A835S2J3</accession>
<feature type="non-terminal residue" evidence="2">
    <location>
        <position position="1"/>
    </location>
</feature>
<dbReference type="Proteomes" id="UP000636800">
    <property type="component" value="Chromosome 1"/>
</dbReference>
<evidence type="ECO:0008006" key="4">
    <source>
        <dbReference type="Google" id="ProtNLM"/>
    </source>
</evidence>
<dbReference type="EMBL" id="JADCNL010000001">
    <property type="protein sequence ID" value="KAG0495932.1"/>
    <property type="molecule type" value="Genomic_DNA"/>
</dbReference>
<sequence length="55" mass="6115">ILARTRQSEASPSNQPGFPLLRDGGKCSKNFKGERMGNEYLINLIDSPGHVDSRR</sequence>
<proteinExistence type="predicted"/>
<dbReference type="OrthoDB" id="4951845at2759"/>
<evidence type="ECO:0000313" key="3">
    <source>
        <dbReference type="Proteomes" id="UP000636800"/>
    </source>
</evidence>
<name>A0A835S2J3_VANPL</name>
<keyword evidence="3" id="KW-1185">Reference proteome</keyword>
<evidence type="ECO:0000313" key="2">
    <source>
        <dbReference type="EMBL" id="KAG0495932.1"/>
    </source>
</evidence>
<feature type="region of interest" description="Disordered" evidence="1">
    <location>
        <begin position="1"/>
        <end position="25"/>
    </location>
</feature>
<dbReference type="AlphaFoldDB" id="A0A835S2J3"/>
<reference evidence="2 3" key="1">
    <citation type="journal article" date="2020" name="Nat. Food">
        <title>A phased Vanilla planifolia genome enables genetic improvement of flavour and production.</title>
        <authorList>
            <person name="Hasing T."/>
            <person name="Tang H."/>
            <person name="Brym M."/>
            <person name="Khazi F."/>
            <person name="Huang T."/>
            <person name="Chambers A.H."/>
        </authorList>
    </citation>
    <scope>NUCLEOTIDE SEQUENCE [LARGE SCALE GENOMIC DNA]</scope>
    <source>
        <tissue evidence="2">Leaf</tissue>
    </source>
</reference>
<comment type="caution">
    <text evidence="2">The sequence shown here is derived from an EMBL/GenBank/DDBJ whole genome shotgun (WGS) entry which is preliminary data.</text>
</comment>
<gene>
    <name evidence="2" type="ORF">HPP92_000623</name>
</gene>
<organism evidence="2 3">
    <name type="scientific">Vanilla planifolia</name>
    <name type="common">Vanilla</name>
    <dbReference type="NCBI Taxonomy" id="51239"/>
    <lineage>
        <taxon>Eukaryota</taxon>
        <taxon>Viridiplantae</taxon>
        <taxon>Streptophyta</taxon>
        <taxon>Embryophyta</taxon>
        <taxon>Tracheophyta</taxon>
        <taxon>Spermatophyta</taxon>
        <taxon>Magnoliopsida</taxon>
        <taxon>Liliopsida</taxon>
        <taxon>Asparagales</taxon>
        <taxon>Orchidaceae</taxon>
        <taxon>Vanilloideae</taxon>
        <taxon>Vanilleae</taxon>
        <taxon>Vanilla</taxon>
    </lineage>
</organism>
<evidence type="ECO:0000256" key="1">
    <source>
        <dbReference type="SAM" id="MobiDB-lite"/>
    </source>
</evidence>
<protein>
    <recommendedName>
        <fullName evidence="4">Elongation factor 2</fullName>
    </recommendedName>
</protein>